<keyword evidence="3" id="KW-1185">Reference proteome</keyword>
<comment type="caution">
    <text evidence="2">The sequence shown here is derived from an EMBL/GenBank/DDBJ whole genome shotgun (WGS) entry which is preliminary data.</text>
</comment>
<gene>
    <name evidence="2" type="ORF">U0070_013237</name>
</gene>
<dbReference type="Proteomes" id="UP001488838">
    <property type="component" value="Unassembled WGS sequence"/>
</dbReference>
<feature type="compositionally biased region" description="Gly residues" evidence="1">
    <location>
        <begin position="85"/>
        <end position="94"/>
    </location>
</feature>
<reference evidence="2 3" key="1">
    <citation type="journal article" date="2023" name="bioRxiv">
        <title>Conserved and derived expression patterns and positive selection on dental genes reveal complex evolutionary context of ever-growing rodent molars.</title>
        <authorList>
            <person name="Calamari Z.T."/>
            <person name="Song A."/>
            <person name="Cohen E."/>
            <person name="Akter M."/>
            <person name="Roy R.D."/>
            <person name="Hallikas O."/>
            <person name="Christensen M.M."/>
            <person name="Li P."/>
            <person name="Marangoni P."/>
            <person name="Jernvall J."/>
            <person name="Klein O.D."/>
        </authorList>
    </citation>
    <scope>NUCLEOTIDE SEQUENCE [LARGE SCALE GENOMIC DNA]</scope>
    <source>
        <strain evidence="2">V071</strain>
    </source>
</reference>
<accession>A0AAW0I391</accession>
<feature type="compositionally biased region" description="Basic and acidic residues" evidence="1">
    <location>
        <begin position="148"/>
        <end position="175"/>
    </location>
</feature>
<evidence type="ECO:0000256" key="1">
    <source>
        <dbReference type="SAM" id="MobiDB-lite"/>
    </source>
</evidence>
<name>A0AAW0I391_MYOGA</name>
<feature type="non-terminal residue" evidence="2">
    <location>
        <position position="1"/>
    </location>
</feature>
<feature type="compositionally biased region" description="Basic residues" evidence="1">
    <location>
        <begin position="135"/>
        <end position="147"/>
    </location>
</feature>
<evidence type="ECO:0000313" key="2">
    <source>
        <dbReference type="EMBL" id="KAK7809051.1"/>
    </source>
</evidence>
<feature type="compositionally biased region" description="Basic and acidic residues" evidence="1">
    <location>
        <begin position="9"/>
        <end position="23"/>
    </location>
</feature>
<feature type="compositionally biased region" description="Low complexity" evidence="1">
    <location>
        <begin position="278"/>
        <end position="290"/>
    </location>
</feature>
<feature type="region of interest" description="Disordered" evidence="1">
    <location>
        <begin position="1"/>
        <end position="323"/>
    </location>
</feature>
<dbReference type="AlphaFoldDB" id="A0AAW0I391"/>
<dbReference type="EMBL" id="JBBHLL010000223">
    <property type="protein sequence ID" value="KAK7809051.1"/>
    <property type="molecule type" value="Genomic_DNA"/>
</dbReference>
<organism evidence="2 3">
    <name type="scientific">Myodes glareolus</name>
    <name type="common">Bank vole</name>
    <name type="synonym">Clethrionomys glareolus</name>
    <dbReference type="NCBI Taxonomy" id="447135"/>
    <lineage>
        <taxon>Eukaryota</taxon>
        <taxon>Metazoa</taxon>
        <taxon>Chordata</taxon>
        <taxon>Craniata</taxon>
        <taxon>Vertebrata</taxon>
        <taxon>Euteleostomi</taxon>
        <taxon>Mammalia</taxon>
        <taxon>Eutheria</taxon>
        <taxon>Euarchontoglires</taxon>
        <taxon>Glires</taxon>
        <taxon>Rodentia</taxon>
        <taxon>Myomorpha</taxon>
        <taxon>Muroidea</taxon>
        <taxon>Cricetidae</taxon>
        <taxon>Arvicolinae</taxon>
        <taxon>Myodes</taxon>
    </lineage>
</organism>
<proteinExistence type="predicted"/>
<protein>
    <submittedName>
        <fullName evidence="2">Uncharacterized protein</fullName>
    </submittedName>
</protein>
<feature type="compositionally biased region" description="Basic residues" evidence="1">
    <location>
        <begin position="176"/>
        <end position="193"/>
    </location>
</feature>
<sequence>PEAASGGCKRPERGRPRDRDARTRTTGTSHSARLPPETPGEPGPSGRLPLSEMPPPGARDHPVAAFGSAPYKDWQGVTCVPGRPPGGAAGGGAGGRRKGEGVGGGDSSEGRILRPWEAAAATRGSERSRLSQGAGRRRLRRRRRRKGPERGRASAAEATERGRAGGWLRGREPGRQRQRSRRARHRRRHRRPRGPVSVRPGGHRARAGTMEPQHVRPALAARSPAWEEPDGGGSKAKQGRGDRKDPNSLAEAGEEPERMAGAGSQHHPPGVAGGAAAGAGTVSPTAAGPGEDSSDSEAEQEGPQKLIRKVSTSGQLRTKVRLS</sequence>
<evidence type="ECO:0000313" key="3">
    <source>
        <dbReference type="Proteomes" id="UP001488838"/>
    </source>
</evidence>